<dbReference type="RefSeq" id="WP_092983724.1">
    <property type="nucleotide sequence ID" value="NZ_FNFY01000001.1"/>
</dbReference>
<dbReference type="STRING" id="576118.SAMN05216216_101177"/>
<accession>A0A1G9AAN5</accession>
<keyword evidence="3" id="KW-1185">Reference proteome</keyword>
<dbReference type="OrthoDB" id="9794863at2"/>
<protein>
    <submittedName>
        <fullName evidence="2">LSU ribosomal protein L7AE</fullName>
    </submittedName>
</protein>
<keyword evidence="2" id="KW-0689">Ribosomal protein</keyword>
<reference evidence="3" key="1">
    <citation type="submission" date="2016-10" db="EMBL/GenBank/DDBJ databases">
        <authorList>
            <person name="Varghese N."/>
            <person name="Submissions S."/>
        </authorList>
    </citation>
    <scope>NUCLEOTIDE SEQUENCE [LARGE SCALE GENOMIC DNA]</scope>
    <source>
        <strain evidence="3">CGMCC 1.8895</strain>
    </source>
</reference>
<organism evidence="2 3">
    <name type="scientific">Lacicoccus qingdaonensis</name>
    <dbReference type="NCBI Taxonomy" id="576118"/>
    <lineage>
        <taxon>Bacteria</taxon>
        <taxon>Bacillati</taxon>
        <taxon>Bacillota</taxon>
        <taxon>Bacilli</taxon>
        <taxon>Bacillales</taxon>
        <taxon>Salinicoccaceae</taxon>
        <taxon>Lacicoccus</taxon>
    </lineage>
</organism>
<evidence type="ECO:0000259" key="1">
    <source>
        <dbReference type="Pfam" id="PF01248"/>
    </source>
</evidence>
<evidence type="ECO:0000313" key="2">
    <source>
        <dbReference type="EMBL" id="SDK24323.1"/>
    </source>
</evidence>
<sequence>MKDPILNLLGLITKAGKLVNGEERTVEAIRNKNAKVVFIAEDAGASTFKKVTDKAAYYEVYLIKKYNKRELSLATGSENRVVLAVTDKGFANKCIDLFEKGK</sequence>
<evidence type="ECO:0000313" key="3">
    <source>
        <dbReference type="Proteomes" id="UP000199008"/>
    </source>
</evidence>
<dbReference type="EMBL" id="FNFY01000001">
    <property type="protein sequence ID" value="SDK24323.1"/>
    <property type="molecule type" value="Genomic_DNA"/>
</dbReference>
<dbReference type="InterPro" id="IPR029064">
    <property type="entry name" value="Ribosomal_eL30-like_sf"/>
</dbReference>
<gene>
    <name evidence="2" type="ORF">SAMN05216216_101177</name>
</gene>
<dbReference type="SUPFAM" id="SSF55315">
    <property type="entry name" value="L30e-like"/>
    <property type="match status" value="1"/>
</dbReference>
<dbReference type="Proteomes" id="UP000199008">
    <property type="component" value="Unassembled WGS sequence"/>
</dbReference>
<name>A0A1G9AAN5_9BACL</name>
<dbReference type="Pfam" id="PF01248">
    <property type="entry name" value="Ribosomal_L7Ae"/>
    <property type="match status" value="1"/>
</dbReference>
<dbReference type="AlphaFoldDB" id="A0A1G9AAN5"/>
<dbReference type="InterPro" id="IPR004038">
    <property type="entry name" value="Ribosomal_eL8/eL30/eS12/Gad45"/>
</dbReference>
<dbReference type="GO" id="GO:0005840">
    <property type="term" value="C:ribosome"/>
    <property type="evidence" value="ECO:0007669"/>
    <property type="project" value="UniProtKB-KW"/>
</dbReference>
<proteinExistence type="predicted"/>
<feature type="domain" description="Ribosomal protein eL8/eL30/eS12/Gadd45" evidence="1">
    <location>
        <begin position="7"/>
        <end position="94"/>
    </location>
</feature>
<dbReference type="Gene3D" id="3.30.1330.30">
    <property type="match status" value="1"/>
</dbReference>
<keyword evidence="2" id="KW-0687">Ribonucleoprotein</keyword>